<organism evidence="2 4">
    <name type="scientific">Capnocytophaga catalasegens</name>
    <dbReference type="NCBI Taxonomy" id="1004260"/>
    <lineage>
        <taxon>Bacteria</taxon>
        <taxon>Pseudomonadati</taxon>
        <taxon>Bacteroidota</taxon>
        <taxon>Flavobacteriia</taxon>
        <taxon>Flavobacteriales</taxon>
        <taxon>Flavobacteriaceae</taxon>
        <taxon>Capnocytophaga</taxon>
    </lineage>
</organism>
<comment type="caution">
    <text evidence="2">The sequence shown here is derived from an EMBL/GenBank/DDBJ whole genome shotgun (WGS) entry which is preliminary data.</text>
</comment>
<dbReference type="EMBL" id="BQKB01000007">
    <property type="protein sequence ID" value="GJM51945.1"/>
    <property type="molecule type" value="Genomic_DNA"/>
</dbReference>
<proteinExistence type="predicted"/>
<dbReference type="Proteomes" id="UP001207736">
    <property type="component" value="Unassembled WGS sequence"/>
</dbReference>
<dbReference type="Pfam" id="PF08522">
    <property type="entry name" value="BT_3987-like_N"/>
    <property type="match status" value="1"/>
</dbReference>
<gene>
    <name evidence="2" type="ORF">RCZ15_17650</name>
    <name evidence="3" type="ORF">RCZ16_02630</name>
</gene>
<keyword evidence="5" id="KW-1185">Reference proteome</keyword>
<accession>A0AAV5AYZ0</accession>
<dbReference type="RefSeq" id="WP_264845546.1">
    <property type="nucleotide sequence ID" value="NZ_BPMA01000012.1"/>
</dbReference>
<dbReference type="InterPro" id="IPR013320">
    <property type="entry name" value="ConA-like_dom_sf"/>
</dbReference>
<dbReference type="SUPFAM" id="SSF49899">
    <property type="entry name" value="Concanavalin A-like lectins/glucanases"/>
    <property type="match status" value="1"/>
</dbReference>
<dbReference type="Proteomes" id="UP001208692">
    <property type="component" value="Unassembled WGS sequence"/>
</dbReference>
<evidence type="ECO:0000313" key="2">
    <source>
        <dbReference type="EMBL" id="GJM50792.1"/>
    </source>
</evidence>
<dbReference type="EMBL" id="BQKA01000033">
    <property type="protein sequence ID" value="GJM50792.1"/>
    <property type="molecule type" value="Genomic_DNA"/>
</dbReference>
<evidence type="ECO:0000313" key="3">
    <source>
        <dbReference type="EMBL" id="GJM51945.1"/>
    </source>
</evidence>
<dbReference type="PROSITE" id="PS51257">
    <property type="entry name" value="PROKAR_LIPOPROTEIN"/>
    <property type="match status" value="1"/>
</dbReference>
<dbReference type="AlphaFoldDB" id="A0AAV5AYZ0"/>
<dbReference type="Pfam" id="PF13385">
    <property type="entry name" value="Laminin_G_3"/>
    <property type="match status" value="1"/>
</dbReference>
<evidence type="ECO:0000313" key="5">
    <source>
        <dbReference type="Proteomes" id="UP001208692"/>
    </source>
</evidence>
<dbReference type="Gene3D" id="2.60.40.1740">
    <property type="entry name" value="hypothetical protein (bacova_03559)"/>
    <property type="match status" value="1"/>
</dbReference>
<evidence type="ECO:0000313" key="4">
    <source>
        <dbReference type="Proteomes" id="UP001207736"/>
    </source>
</evidence>
<feature type="domain" description="BT-3987-like N-terminal" evidence="1">
    <location>
        <begin position="42"/>
        <end position="164"/>
    </location>
</feature>
<dbReference type="InterPro" id="IPR013728">
    <property type="entry name" value="BT_3987-like_N"/>
</dbReference>
<dbReference type="GO" id="GO:0004553">
    <property type="term" value="F:hydrolase activity, hydrolyzing O-glycosyl compounds"/>
    <property type="evidence" value="ECO:0007669"/>
    <property type="project" value="UniProtKB-ARBA"/>
</dbReference>
<name>A0AAV5AYZ0_9FLAO</name>
<dbReference type="GO" id="GO:0005975">
    <property type="term" value="P:carbohydrate metabolic process"/>
    <property type="evidence" value="ECO:0007669"/>
    <property type="project" value="UniProtKB-ARBA"/>
</dbReference>
<dbReference type="Gene3D" id="2.60.120.200">
    <property type="match status" value="1"/>
</dbReference>
<protein>
    <recommendedName>
        <fullName evidence="1">BT-3987-like N-terminal domain-containing protein</fullName>
    </recommendedName>
</protein>
<evidence type="ECO:0000259" key="1">
    <source>
        <dbReference type="Pfam" id="PF08522"/>
    </source>
</evidence>
<sequence length="419" mass="46622">MKKIIKFATLALCIGIVGCQDKLDVTDGIAGIGSNSPSGAAAYMNTSLGTININKATEGGATEVEVRLASVPNSDVKVTVTTEDFFDAYNKENKTKYRILPTNMYELYESGNPNNVSTNGVITVTVKQGSIAAKVGVRVKPLDDEKFPVAVKFAVPLRIVASSATKILSNNKSVITFNRPFKTSVVEIKQGNNFSVALDPEIPNVDEFTIQGHFMFLNWSHISHHWNQSLINFRGGPGSNWWYTRVDKNSFQVKDLDADGDATRIKQEVKLNTWYQISFVYKENNLRVYVNGKLAKTFVRPNLRFVKGEGGGITVGNSGNADSRDYRIREVRVWNRALTEAEVNADLYLPVDPNSEGLLVYLPLNKKTGFKDQTKYNNKVSFGKQGHDPKKQKPLEEKDIAVQWTENVKFPAEGLEIEN</sequence>
<reference evidence="2 5" key="1">
    <citation type="submission" date="2021-11" db="EMBL/GenBank/DDBJ databases">
        <title>Draft genome sequence of Capnocytophaga sp. strain KC07075 isolated from cat oral cavity.</title>
        <authorList>
            <person name="Suzuki M."/>
            <person name="Imaoka K."/>
            <person name="Kimura M."/>
            <person name="Morikawa S."/>
            <person name="Maeda K."/>
        </authorList>
    </citation>
    <scope>NUCLEOTIDE SEQUENCE</scope>
    <source>
        <strain evidence="2">KC07075</strain>
        <strain evidence="3 5">KC07079</strain>
    </source>
</reference>